<dbReference type="Pfam" id="PF00092">
    <property type="entry name" value="VWA"/>
    <property type="match status" value="1"/>
</dbReference>
<keyword evidence="4" id="KW-1185">Reference proteome</keyword>
<keyword evidence="1" id="KW-0812">Transmembrane</keyword>
<evidence type="ECO:0000313" key="3">
    <source>
        <dbReference type="EMBL" id="SEA57180.1"/>
    </source>
</evidence>
<keyword evidence="1" id="KW-1133">Transmembrane helix</keyword>
<accession>A0A1H4CA23</accession>
<reference evidence="3 4" key="1">
    <citation type="submission" date="2016-10" db="EMBL/GenBank/DDBJ databases">
        <authorList>
            <person name="de Groot N.N."/>
        </authorList>
    </citation>
    <scope>NUCLEOTIDE SEQUENCE [LARGE SCALE GENOMIC DNA]</scope>
    <source>
        <strain evidence="3 4">CGMCC 1.3430</strain>
    </source>
</reference>
<evidence type="ECO:0000259" key="2">
    <source>
        <dbReference type="PROSITE" id="PS50234"/>
    </source>
</evidence>
<dbReference type="PANTHER" id="PTHR22550:SF18">
    <property type="entry name" value="VWFA DOMAIN-CONTAINING PROTEIN"/>
    <property type="match status" value="1"/>
</dbReference>
<dbReference type="STRING" id="152573.SAMN04488051_10453"/>
<dbReference type="EMBL" id="FNRM01000004">
    <property type="protein sequence ID" value="SEA57180.1"/>
    <property type="molecule type" value="Genomic_DNA"/>
</dbReference>
<dbReference type="InterPro" id="IPR002035">
    <property type="entry name" value="VWF_A"/>
</dbReference>
<dbReference type="Proteomes" id="UP000198773">
    <property type="component" value="Unassembled WGS sequence"/>
</dbReference>
<gene>
    <name evidence="3" type="ORF">SAMN04488051_10453</name>
</gene>
<organism evidence="3 4">
    <name type="scientific">Alkalimonas amylolytica</name>
    <dbReference type="NCBI Taxonomy" id="152573"/>
    <lineage>
        <taxon>Bacteria</taxon>
        <taxon>Pseudomonadati</taxon>
        <taxon>Pseudomonadota</taxon>
        <taxon>Gammaproteobacteria</taxon>
        <taxon>Alkalimonas</taxon>
    </lineage>
</organism>
<proteinExistence type="predicted"/>
<sequence length="329" mass="37001">MFELSWPWLLLLLPLPLLFKSSAVAAGRTLKLKPLMQVAGQSQRNPSRWRQAGTWLAGLIWLALVLAAAEPRWYGEPVEIPQQARDIMVVLDLSGSMEIEDMQWQGRPINRIQAVQLLTKEFLQRRQGDRVGLILFADAAYQLTPLTLDLTTVQTMLDEIVVGMAGRRTAIGEGIGLAVKRFNELESSNKVIVFLSDGASNTGNIGPEESLQLAKAAGVRIHTVGIGAEEMVQQGLFGPRVVNPSHDLDEPLLIRMAEETGGAYFRARNMQEFERMYQLLDELEPIERETLSYRPQRSLVHWPLAVALLLSLWLAALQIRWQELLYANR</sequence>
<dbReference type="SUPFAM" id="SSF53300">
    <property type="entry name" value="vWA-like"/>
    <property type="match status" value="1"/>
</dbReference>
<feature type="domain" description="VWFA" evidence="2">
    <location>
        <begin position="86"/>
        <end position="283"/>
    </location>
</feature>
<dbReference type="SMART" id="SM00327">
    <property type="entry name" value="VWA"/>
    <property type="match status" value="1"/>
</dbReference>
<evidence type="ECO:0000313" key="4">
    <source>
        <dbReference type="Proteomes" id="UP000198773"/>
    </source>
</evidence>
<dbReference type="OrthoDB" id="6206554at2"/>
<dbReference type="PROSITE" id="PS50234">
    <property type="entry name" value="VWFA"/>
    <property type="match status" value="1"/>
</dbReference>
<dbReference type="RefSeq" id="WP_091342146.1">
    <property type="nucleotide sequence ID" value="NZ_FNRM01000004.1"/>
</dbReference>
<name>A0A1H4CA23_ALKAM</name>
<dbReference type="Gene3D" id="3.40.50.410">
    <property type="entry name" value="von Willebrand factor, type A domain"/>
    <property type="match status" value="1"/>
</dbReference>
<evidence type="ECO:0000256" key="1">
    <source>
        <dbReference type="SAM" id="Phobius"/>
    </source>
</evidence>
<dbReference type="InterPro" id="IPR050768">
    <property type="entry name" value="UPF0353/GerABKA_families"/>
</dbReference>
<protein>
    <submittedName>
        <fullName evidence="3">Ca-activated chloride channel family protein</fullName>
    </submittedName>
</protein>
<dbReference type="PANTHER" id="PTHR22550">
    <property type="entry name" value="SPORE GERMINATION PROTEIN"/>
    <property type="match status" value="1"/>
</dbReference>
<dbReference type="InterPro" id="IPR036465">
    <property type="entry name" value="vWFA_dom_sf"/>
</dbReference>
<keyword evidence="1" id="KW-0472">Membrane</keyword>
<feature type="transmembrane region" description="Helical" evidence="1">
    <location>
        <begin position="299"/>
        <end position="319"/>
    </location>
</feature>
<dbReference type="AlphaFoldDB" id="A0A1H4CA23"/>